<keyword evidence="12" id="KW-1185">Reference proteome</keyword>
<proteinExistence type="inferred from homology"/>
<evidence type="ECO:0000256" key="4">
    <source>
        <dbReference type="ARBA" id="ARBA00022867"/>
    </source>
</evidence>
<keyword evidence="4" id="KW-0531">Neurotransmitter degradation</keyword>
<accession>A0A7R9LTL5</accession>
<dbReference type="InterPro" id="IPR050654">
    <property type="entry name" value="AChE-related_enzymes"/>
</dbReference>
<feature type="domain" description="Carboxylesterase type B" evidence="10">
    <location>
        <begin position="1"/>
        <end position="425"/>
    </location>
</feature>
<dbReference type="EMBL" id="OC917644">
    <property type="protein sequence ID" value="CAD7647629.1"/>
    <property type="molecule type" value="Genomic_DNA"/>
</dbReference>
<evidence type="ECO:0000256" key="9">
    <source>
        <dbReference type="RuleBase" id="RU361235"/>
    </source>
</evidence>
<keyword evidence="5" id="KW-1015">Disulfide bond</keyword>
<evidence type="ECO:0000256" key="5">
    <source>
        <dbReference type="ARBA" id="ARBA00023157"/>
    </source>
</evidence>
<evidence type="ECO:0000256" key="8">
    <source>
        <dbReference type="PIRSR" id="PIRSR600997-1"/>
    </source>
</evidence>
<comment type="similarity">
    <text evidence="1 9">Belongs to the type-B carboxylesterase/lipase family.</text>
</comment>
<dbReference type="OrthoDB" id="19653at2759"/>
<evidence type="ECO:0000259" key="10">
    <source>
        <dbReference type="Pfam" id="PF00135"/>
    </source>
</evidence>
<dbReference type="PROSITE" id="PS00122">
    <property type="entry name" value="CARBOXYLESTERASE_B_1"/>
    <property type="match status" value="1"/>
</dbReference>
<dbReference type="AlphaFoldDB" id="A0A7R9LTL5"/>
<dbReference type="GO" id="GO:0006581">
    <property type="term" value="P:acetylcholine catabolic process"/>
    <property type="evidence" value="ECO:0007669"/>
    <property type="project" value="TreeGrafter"/>
</dbReference>
<evidence type="ECO:0000313" key="11">
    <source>
        <dbReference type="EMBL" id="CAD7647629.1"/>
    </source>
</evidence>
<dbReference type="PANTHER" id="PTHR43918:SF4">
    <property type="entry name" value="CARBOXYLIC ESTER HYDROLASE"/>
    <property type="match status" value="1"/>
</dbReference>
<feature type="active site" description="Charge relay system" evidence="8">
    <location>
        <position position="357"/>
    </location>
</feature>
<evidence type="ECO:0000256" key="1">
    <source>
        <dbReference type="ARBA" id="ARBA00005964"/>
    </source>
</evidence>
<keyword evidence="3 9" id="KW-0378">Hydrolase</keyword>
<evidence type="ECO:0000256" key="2">
    <source>
        <dbReference type="ARBA" id="ARBA00022487"/>
    </source>
</evidence>
<evidence type="ECO:0000256" key="3">
    <source>
        <dbReference type="ARBA" id="ARBA00022801"/>
    </source>
</evidence>
<dbReference type="PRINTS" id="PR00878">
    <property type="entry name" value="CHOLNESTRASE"/>
</dbReference>
<comment type="catalytic activity">
    <reaction evidence="7">
        <text>acetylcholine + H2O = choline + acetate + H(+)</text>
        <dbReference type="Rhea" id="RHEA:17561"/>
        <dbReference type="ChEBI" id="CHEBI:15354"/>
        <dbReference type="ChEBI" id="CHEBI:15355"/>
        <dbReference type="ChEBI" id="CHEBI:15377"/>
        <dbReference type="ChEBI" id="CHEBI:15378"/>
        <dbReference type="ChEBI" id="CHEBI:30089"/>
        <dbReference type="EC" id="3.1.1.7"/>
    </reaction>
</comment>
<reference evidence="11" key="1">
    <citation type="submission" date="2020-11" db="EMBL/GenBank/DDBJ databases">
        <authorList>
            <person name="Tran Van P."/>
        </authorList>
    </citation>
    <scope>NUCLEOTIDE SEQUENCE</scope>
</reference>
<dbReference type="InterPro" id="IPR000997">
    <property type="entry name" value="Cholinesterase"/>
</dbReference>
<keyword evidence="2" id="KW-0719">Serine esterase</keyword>
<dbReference type="EC" id="3.1.1.-" evidence="9"/>
<evidence type="ECO:0000256" key="6">
    <source>
        <dbReference type="ARBA" id="ARBA00023180"/>
    </source>
</evidence>
<gene>
    <name evidence="11" type="ORF">ONB1V03_LOCUS6346</name>
</gene>
<dbReference type="InterPro" id="IPR002018">
    <property type="entry name" value="CarbesteraseB"/>
</dbReference>
<feature type="active site" description="Acyl-ester intermediate" evidence="8">
    <location>
        <position position="107"/>
    </location>
</feature>
<evidence type="ECO:0000313" key="12">
    <source>
        <dbReference type="Proteomes" id="UP000728032"/>
    </source>
</evidence>
<dbReference type="GO" id="GO:0019695">
    <property type="term" value="P:choline metabolic process"/>
    <property type="evidence" value="ECO:0007669"/>
    <property type="project" value="TreeGrafter"/>
</dbReference>
<keyword evidence="6" id="KW-0325">Glycoprotein</keyword>
<dbReference type="InterPro" id="IPR019826">
    <property type="entry name" value="Carboxylesterase_B_AS"/>
</dbReference>
<dbReference type="GO" id="GO:0003990">
    <property type="term" value="F:acetylcholinesterase activity"/>
    <property type="evidence" value="ECO:0007669"/>
    <property type="project" value="UniProtKB-EC"/>
</dbReference>
<dbReference type="Proteomes" id="UP000728032">
    <property type="component" value="Unassembled WGS sequence"/>
</dbReference>
<organism evidence="11">
    <name type="scientific">Oppiella nova</name>
    <dbReference type="NCBI Taxonomy" id="334625"/>
    <lineage>
        <taxon>Eukaryota</taxon>
        <taxon>Metazoa</taxon>
        <taxon>Ecdysozoa</taxon>
        <taxon>Arthropoda</taxon>
        <taxon>Chelicerata</taxon>
        <taxon>Arachnida</taxon>
        <taxon>Acari</taxon>
        <taxon>Acariformes</taxon>
        <taxon>Sarcoptiformes</taxon>
        <taxon>Oribatida</taxon>
        <taxon>Brachypylina</taxon>
        <taxon>Oppioidea</taxon>
        <taxon>Oppiidae</taxon>
        <taxon>Oppiella</taxon>
    </lineage>
</organism>
<dbReference type="GO" id="GO:0005886">
    <property type="term" value="C:plasma membrane"/>
    <property type="evidence" value="ECO:0007669"/>
    <property type="project" value="TreeGrafter"/>
</dbReference>
<dbReference type="EMBL" id="CAJPVJ010002819">
    <property type="protein sequence ID" value="CAG2166831.1"/>
    <property type="molecule type" value="Genomic_DNA"/>
</dbReference>
<dbReference type="InterPro" id="IPR029058">
    <property type="entry name" value="AB_hydrolase_fold"/>
</dbReference>
<dbReference type="PROSITE" id="PS00941">
    <property type="entry name" value="CARBOXYLESTERASE_B_2"/>
    <property type="match status" value="1"/>
</dbReference>
<dbReference type="GO" id="GO:0005615">
    <property type="term" value="C:extracellular space"/>
    <property type="evidence" value="ECO:0007669"/>
    <property type="project" value="TreeGrafter"/>
</dbReference>
<dbReference type="Pfam" id="PF00135">
    <property type="entry name" value="COesterase"/>
    <property type="match status" value="1"/>
</dbReference>
<dbReference type="SUPFAM" id="SSF53474">
    <property type="entry name" value="alpha/beta-Hydrolases"/>
    <property type="match status" value="1"/>
</dbReference>
<protein>
    <recommendedName>
        <fullName evidence="9">Carboxylic ester hydrolase</fullName>
        <ecNumber evidence="9">3.1.1.-</ecNumber>
    </recommendedName>
</protein>
<evidence type="ECO:0000256" key="7">
    <source>
        <dbReference type="ARBA" id="ARBA00048484"/>
    </source>
</evidence>
<dbReference type="Gene3D" id="3.40.50.1820">
    <property type="entry name" value="alpha/beta hydrolase"/>
    <property type="match status" value="1"/>
</dbReference>
<sequence length="510" mass="57017">MSEDCLYLNVFAPDSAHNKTVMVWIHGGGFISGSTVLYDGSILAARHDVIVVSIAYRLGIFGFLSANGSLLPGNYGLHDQVLALQFIKDNIQGFGGNPDNVVLFGQSAGAISVGYHLISPLSRHLFRRAILQSGNPLVPLMLTGRNTQTMAANDVIRDLCPLLVTNETQEVTEAGVSCLRRANASLLTDSFFKVFYSRLGSFAPIEDNDFFGEHPQELVDKKQFFDTKEILIGTDVEEGASFASYGPLGKFRRSDRIDANFTRQTLVQTFNETLPPEMRPFIEAVLDYMLSDVENTSDPKEVWKRYVEIVGDVVFVCSDLQFINQYSASNQTVFYYRFRPKPKFQALGPKWATGAVHSEEVAFVFGMPVVVQKMYTLREIALSEALMTVWTRFAKTGNPNDAWLPYSQSQPLYMSFDVDSSHMTQGFPGFKCDDYYAETMAKVREFARSGQRLIPPGLPRKLVARFVIICGILVSWENQLLMSSILFTEPLVDAPEAESWAATKTAEHKR</sequence>
<name>A0A7R9LTL5_9ACAR</name>
<feature type="active site" description="Charge relay system" evidence="8">
    <location>
        <position position="238"/>
    </location>
</feature>
<dbReference type="InterPro" id="IPR019819">
    <property type="entry name" value="Carboxylesterase_B_CS"/>
</dbReference>
<dbReference type="PANTHER" id="PTHR43918">
    <property type="entry name" value="ACETYLCHOLINESTERASE"/>
    <property type="match status" value="1"/>
</dbReference>